<protein>
    <submittedName>
        <fullName evidence="3">Uncharacterized protein</fullName>
    </submittedName>
</protein>
<feature type="compositionally biased region" description="Acidic residues" evidence="1">
    <location>
        <begin position="211"/>
        <end position="220"/>
    </location>
</feature>
<feature type="compositionally biased region" description="Polar residues" evidence="1">
    <location>
        <begin position="279"/>
        <end position="295"/>
    </location>
</feature>
<keyword evidence="2" id="KW-0812">Transmembrane</keyword>
<evidence type="ECO:0000313" key="3">
    <source>
        <dbReference type="EMBL" id="KRZ99673.1"/>
    </source>
</evidence>
<evidence type="ECO:0000313" key="4">
    <source>
        <dbReference type="Proteomes" id="UP000054251"/>
    </source>
</evidence>
<feature type="region of interest" description="Disordered" evidence="1">
    <location>
        <begin position="211"/>
        <end position="316"/>
    </location>
</feature>
<dbReference type="EMBL" id="LMYN01000127">
    <property type="protein sequence ID" value="KRZ99673.1"/>
    <property type="molecule type" value="Genomic_DNA"/>
</dbReference>
<comment type="caution">
    <text evidence="3">The sequence shown here is derived from an EMBL/GenBank/DDBJ whole genome shotgun (WGS) entry which is preliminary data.</text>
</comment>
<keyword evidence="2" id="KW-1133">Transmembrane helix</keyword>
<name>A0A0V1PU87_9ASCO</name>
<feature type="compositionally biased region" description="Polar residues" evidence="1">
    <location>
        <begin position="231"/>
        <end position="240"/>
    </location>
</feature>
<reference evidence="3 4" key="1">
    <citation type="submission" date="2015-11" db="EMBL/GenBank/DDBJ databases">
        <title>The genome of Debaryomyces fabryi.</title>
        <authorList>
            <person name="Tafer H."/>
            <person name="Lopandic K."/>
        </authorList>
    </citation>
    <scope>NUCLEOTIDE SEQUENCE [LARGE SCALE GENOMIC DNA]</scope>
    <source>
        <strain evidence="3 4">CBS 789</strain>
    </source>
</reference>
<organism evidence="3 4">
    <name type="scientific">Debaryomyces fabryi</name>
    <dbReference type="NCBI Taxonomy" id="58627"/>
    <lineage>
        <taxon>Eukaryota</taxon>
        <taxon>Fungi</taxon>
        <taxon>Dikarya</taxon>
        <taxon>Ascomycota</taxon>
        <taxon>Saccharomycotina</taxon>
        <taxon>Pichiomycetes</taxon>
        <taxon>Debaryomycetaceae</taxon>
        <taxon>Debaryomyces</taxon>
    </lineage>
</organism>
<dbReference type="Proteomes" id="UP000054251">
    <property type="component" value="Unassembled WGS sequence"/>
</dbReference>
<feature type="compositionally biased region" description="Basic and acidic residues" evidence="1">
    <location>
        <begin position="221"/>
        <end position="230"/>
    </location>
</feature>
<proteinExistence type="predicted"/>
<keyword evidence="2" id="KW-0472">Membrane</keyword>
<sequence length="434" mass="48116">MATVTTSTTGKKKIVYKQDTDGVFRLKKIPTDIGVHGKYRESKNAAEDHLNELIGCTYQVLNSSTEESNEVLPTSDPILVCPKDTKYVPTEHQVKPNRRAAKIKSTNSSTPSIRLKVPNVKVSTEAFEKMTGIHVPSFAAGCMITLVFVSSSPLITHYTSIMFNVVKLGLFWILLVGGITWYSGIVKLQDSEAMSTFMNSIKDTFFETEIQEEVDDESERGDDLNTHGHSDNYTSKNSSEIVIPSAVPRRRSASPVKGARAPLTSVTPFKSAPPKQDSRFQSNPELVTGENSSPPKLNRFHTSDPKGYQNQPKKNSILSLGKMRRLSNNSLELTKTKTNQSIPSVELIDSSSSRHSPIKQYYSYHDDPEELPFINEVKLISSEDSFGELPDSLPSFNSNSNVHRLSSVMSKQSVLGTRANYNKFLANVQSNDAD</sequence>
<dbReference type="RefSeq" id="XP_015465776.1">
    <property type="nucleotide sequence ID" value="XM_015613409.1"/>
</dbReference>
<dbReference type="OrthoDB" id="4022827at2759"/>
<feature type="transmembrane region" description="Helical" evidence="2">
    <location>
        <begin position="161"/>
        <end position="182"/>
    </location>
</feature>
<accession>A0A0V1PU87</accession>
<feature type="transmembrane region" description="Helical" evidence="2">
    <location>
        <begin position="135"/>
        <end position="155"/>
    </location>
</feature>
<evidence type="ECO:0000256" key="2">
    <source>
        <dbReference type="SAM" id="Phobius"/>
    </source>
</evidence>
<evidence type="ECO:0000256" key="1">
    <source>
        <dbReference type="SAM" id="MobiDB-lite"/>
    </source>
</evidence>
<dbReference type="GeneID" id="26841589"/>
<gene>
    <name evidence="3" type="ORF">AC631_04580</name>
</gene>
<keyword evidence="4" id="KW-1185">Reference proteome</keyword>
<dbReference type="AlphaFoldDB" id="A0A0V1PU87"/>